<dbReference type="AlphaFoldDB" id="A0AAQ3SDM4"/>
<name>A0AAQ3SDM4_VIGMU</name>
<dbReference type="EMBL" id="CP144700">
    <property type="protein sequence ID" value="WVZ26492.1"/>
    <property type="molecule type" value="Genomic_DNA"/>
</dbReference>
<dbReference type="PANTHER" id="PTHR43025">
    <property type="entry name" value="MONOGALACTOSYLDIACYLGLYCEROL SYNTHASE"/>
    <property type="match status" value="1"/>
</dbReference>
<accession>A0AAQ3SDM4</accession>
<proteinExistence type="predicted"/>
<evidence type="ECO:0000313" key="1">
    <source>
        <dbReference type="EMBL" id="WVZ26492.1"/>
    </source>
</evidence>
<dbReference type="Proteomes" id="UP001374535">
    <property type="component" value="Chromosome 1"/>
</dbReference>
<reference evidence="1 2" key="1">
    <citation type="journal article" date="2023" name="Life. Sci Alliance">
        <title>Evolutionary insights into 3D genome organization and epigenetic landscape of Vigna mungo.</title>
        <authorList>
            <person name="Junaid A."/>
            <person name="Singh B."/>
            <person name="Bhatia S."/>
        </authorList>
    </citation>
    <scope>NUCLEOTIDE SEQUENCE [LARGE SCALE GENOMIC DNA]</scope>
    <source>
        <strain evidence="1">Urdbean</strain>
    </source>
</reference>
<gene>
    <name evidence="1" type="ORF">V8G54_005036</name>
</gene>
<protein>
    <submittedName>
        <fullName evidence="1">Uncharacterized protein</fullName>
    </submittedName>
</protein>
<organism evidence="1 2">
    <name type="scientific">Vigna mungo</name>
    <name type="common">Black gram</name>
    <name type="synonym">Phaseolus mungo</name>
    <dbReference type="NCBI Taxonomy" id="3915"/>
    <lineage>
        <taxon>Eukaryota</taxon>
        <taxon>Viridiplantae</taxon>
        <taxon>Streptophyta</taxon>
        <taxon>Embryophyta</taxon>
        <taxon>Tracheophyta</taxon>
        <taxon>Spermatophyta</taxon>
        <taxon>Magnoliopsida</taxon>
        <taxon>eudicotyledons</taxon>
        <taxon>Gunneridae</taxon>
        <taxon>Pentapetalae</taxon>
        <taxon>rosids</taxon>
        <taxon>fabids</taxon>
        <taxon>Fabales</taxon>
        <taxon>Fabaceae</taxon>
        <taxon>Papilionoideae</taxon>
        <taxon>50 kb inversion clade</taxon>
        <taxon>NPAAA clade</taxon>
        <taxon>indigoferoid/millettioid clade</taxon>
        <taxon>Phaseoleae</taxon>
        <taxon>Vigna</taxon>
    </lineage>
</organism>
<sequence length="182" mass="20550">MLLLLTNRIIGWLKFSTWNRYNSRSIDQRASHNSQRLYPRTGEWLNCAFFIISTEKGNVPYVVDNGAGVFTRSPKKTTKMVAEWFTTKSNELKKMSEKALKLAQPEAVFDILREGEGKGKVGLGGERKSKVGLRSAKAATFFLENRHGQEINTCSKQKTGTRSLPFSIAMRTNPHLALRKAI</sequence>
<evidence type="ECO:0000313" key="2">
    <source>
        <dbReference type="Proteomes" id="UP001374535"/>
    </source>
</evidence>
<dbReference type="PANTHER" id="PTHR43025:SF1">
    <property type="entry name" value="MONOGALACTOSYLDIACYLGLYCEROL SYNTHASE 2, CHLOROPLASTIC"/>
    <property type="match status" value="1"/>
</dbReference>
<keyword evidence="2" id="KW-1185">Reference proteome</keyword>
<dbReference type="InterPro" id="IPR050519">
    <property type="entry name" value="Glycosyltransf_28_UgtP"/>
</dbReference>